<keyword evidence="4 6" id="KW-1133">Transmembrane helix</keyword>
<evidence type="ECO:0000256" key="1">
    <source>
        <dbReference type="ARBA" id="ARBA00004141"/>
    </source>
</evidence>
<evidence type="ECO:0000313" key="9">
    <source>
        <dbReference type="Proteomes" id="UP000028524"/>
    </source>
</evidence>
<proteinExistence type="inferred from homology"/>
<dbReference type="PIRSF" id="PIRSF015596">
    <property type="entry name" value="5_alpha-SR2"/>
    <property type="match status" value="1"/>
</dbReference>
<feature type="transmembrane region" description="Helical" evidence="6">
    <location>
        <begin position="160"/>
        <end position="177"/>
    </location>
</feature>
<dbReference type="GO" id="GO:0016020">
    <property type="term" value="C:membrane"/>
    <property type="evidence" value="ECO:0007669"/>
    <property type="project" value="UniProtKB-SubCell"/>
</dbReference>
<keyword evidence="9" id="KW-1185">Reference proteome</keyword>
<organism evidence="8 9">
    <name type="scientific">Stachybotrys chlorohalonatus (strain IBT 40285)</name>
    <dbReference type="NCBI Taxonomy" id="1283841"/>
    <lineage>
        <taxon>Eukaryota</taxon>
        <taxon>Fungi</taxon>
        <taxon>Dikarya</taxon>
        <taxon>Ascomycota</taxon>
        <taxon>Pezizomycotina</taxon>
        <taxon>Sordariomycetes</taxon>
        <taxon>Hypocreomycetidae</taxon>
        <taxon>Hypocreales</taxon>
        <taxon>Stachybotryaceae</taxon>
        <taxon>Stachybotrys</taxon>
    </lineage>
</organism>
<dbReference type="Proteomes" id="UP000028524">
    <property type="component" value="Unassembled WGS sequence"/>
</dbReference>
<accession>A0A084QE68</accession>
<feature type="domain" description="3-oxo-5-alpha-steroid 4-dehydrogenase C-terminal" evidence="7">
    <location>
        <begin position="117"/>
        <end position="287"/>
    </location>
</feature>
<dbReference type="InterPro" id="IPR039357">
    <property type="entry name" value="SRD5A/TECR"/>
</dbReference>
<evidence type="ECO:0000256" key="5">
    <source>
        <dbReference type="ARBA" id="ARBA00023136"/>
    </source>
</evidence>
<comment type="subcellular location">
    <subcellularLocation>
        <location evidence="1">Membrane</location>
        <topology evidence="1">Multi-pass membrane protein</topology>
    </subcellularLocation>
</comment>
<reference evidence="8 9" key="1">
    <citation type="journal article" date="2014" name="BMC Genomics">
        <title>Comparative genome sequencing reveals chemotype-specific gene clusters in the toxigenic black mold Stachybotrys.</title>
        <authorList>
            <person name="Semeiks J."/>
            <person name="Borek D."/>
            <person name="Otwinowski Z."/>
            <person name="Grishin N.V."/>
        </authorList>
    </citation>
    <scope>NUCLEOTIDE SEQUENCE [LARGE SCALE GENOMIC DNA]</scope>
    <source>
        <strain evidence="8 9">IBT 40285</strain>
    </source>
</reference>
<feature type="transmembrane region" description="Helical" evidence="6">
    <location>
        <begin position="91"/>
        <end position="110"/>
    </location>
</feature>
<keyword evidence="3 6" id="KW-0812">Transmembrane</keyword>
<dbReference type="HOGENOM" id="CLU_065395_0_0_1"/>
<dbReference type="OrthoDB" id="5788137at2759"/>
<dbReference type="GO" id="GO:0008202">
    <property type="term" value="P:steroid metabolic process"/>
    <property type="evidence" value="ECO:0007669"/>
    <property type="project" value="InterPro"/>
</dbReference>
<dbReference type="PANTHER" id="PTHR10556">
    <property type="entry name" value="3-OXO-5-ALPHA-STEROID 4-DEHYDROGENASE"/>
    <property type="match status" value="1"/>
</dbReference>
<name>A0A084QE68_STAC4</name>
<comment type="similarity">
    <text evidence="2">Belongs to the steroid 5-alpha reductase family.</text>
</comment>
<dbReference type="STRING" id="1283841.A0A084QE68"/>
<dbReference type="InterPro" id="IPR016636">
    <property type="entry name" value="3-oxo-5-alpha-steroid_4-DH"/>
</dbReference>
<evidence type="ECO:0000313" key="8">
    <source>
        <dbReference type="EMBL" id="KFA62253.1"/>
    </source>
</evidence>
<feature type="transmembrane region" description="Helical" evidence="6">
    <location>
        <begin position="117"/>
        <end position="140"/>
    </location>
</feature>
<evidence type="ECO:0000256" key="4">
    <source>
        <dbReference type="ARBA" id="ARBA00022989"/>
    </source>
</evidence>
<evidence type="ECO:0000256" key="2">
    <source>
        <dbReference type="ARBA" id="ARBA00007742"/>
    </source>
</evidence>
<feature type="transmembrane region" description="Helical" evidence="6">
    <location>
        <begin position="20"/>
        <end position="40"/>
    </location>
</feature>
<gene>
    <name evidence="8" type="ORF">S40285_06878</name>
</gene>
<dbReference type="PROSITE" id="PS50244">
    <property type="entry name" value="S5A_REDUCTASE"/>
    <property type="match status" value="1"/>
</dbReference>
<dbReference type="Pfam" id="PF02544">
    <property type="entry name" value="Steroid_dh"/>
    <property type="match status" value="1"/>
</dbReference>
<dbReference type="GO" id="GO:0003865">
    <property type="term" value="F:3-oxo-5-alpha-steroid 4-dehydrogenase activity"/>
    <property type="evidence" value="ECO:0007669"/>
    <property type="project" value="InterPro"/>
</dbReference>
<evidence type="ECO:0000259" key="7">
    <source>
        <dbReference type="Pfam" id="PF02544"/>
    </source>
</evidence>
<protein>
    <recommendedName>
        <fullName evidence="7">3-oxo-5-alpha-steroid 4-dehydrogenase C-terminal domain-containing protein</fullName>
    </recommendedName>
</protein>
<evidence type="ECO:0000256" key="3">
    <source>
        <dbReference type="ARBA" id="ARBA00022692"/>
    </source>
</evidence>
<dbReference type="EMBL" id="KL660809">
    <property type="protein sequence ID" value="KFA62253.1"/>
    <property type="molecule type" value="Genomic_DNA"/>
</dbReference>
<dbReference type="PANTHER" id="PTHR10556:SF43">
    <property type="entry name" value="STEROID 5-ALPHA-REDUCTASE DET2"/>
    <property type="match status" value="1"/>
</dbReference>
<evidence type="ECO:0000256" key="6">
    <source>
        <dbReference type="SAM" id="Phobius"/>
    </source>
</evidence>
<dbReference type="InterPro" id="IPR001104">
    <property type="entry name" value="3-oxo-5_a-steroid_4-DH_C"/>
</dbReference>
<feature type="transmembrane region" description="Helical" evidence="6">
    <location>
        <begin position="52"/>
        <end position="71"/>
    </location>
</feature>
<sequence length="287" mass="33021">MALIQGWLPPTRPNYHLILTFWQISYPIFGSMQWAVSWYGMGKTSVPSRLNLPGRVAWLTMEVPGFMTLLYHMRTMPALHGVEDLPWQNRVLAGLFVIHYIYRAILFPYLQPSMAPIHVAVWASALLFQVLNGTCLGSWLAAYGPVTQEEWASQSSTLQFVGGIAIFYLGLASNFFHDDELREIRRREQQRQDRLRSQGQAGSIEKHYQIPQAGLFKYMLYPHYLSEWVEWLGFWMAAGFSCVPARAFLLNEVAAMLPRAVNGKKWYAEKFGQEKISKKWAIIPGVW</sequence>
<dbReference type="AlphaFoldDB" id="A0A084QE68"/>
<dbReference type="InParanoid" id="A0A084QE68"/>
<dbReference type="OMA" id="PHYALEW"/>
<keyword evidence="5 6" id="KW-0472">Membrane</keyword>